<keyword evidence="17" id="KW-0732">Signal</keyword>
<comment type="function">
    <text evidence="9">Catalyzes the single-oxidation or sequential double oxidation reaction of carbohydrates primarily at carbon-2 and/or carbon-3 with the concomitant reduction of the flavin. The enzyme exhibits a broad sugar substrate specificity, oxidizing different aldopyranoses to the corresponding C-1, C-2, C-3 or C-1,2, C-2,3 and C-3,4 (di)dehydro sugars with substrate-specific regioselectivity. Accepts only a narrow range of electron acceptors such as substituted benzoquinones and complexed metal ions and reacts extremely slowly with O(2) as acceptor. May play a role in the natural recycling of plant matter by oxidizing all major monosaccharides in lignocellulose and by reducing quinone compounds or reactive radical species generated during lignin depolymerization.</text>
</comment>
<gene>
    <name evidence="20" type="ORF">P691DRAFT_778704</name>
</gene>
<feature type="active site" description="Proton donor" evidence="15">
    <location>
        <position position="562"/>
    </location>
</feature>
<feature type="domain" description="Glucose-methanol-choline oxidoreductase C-terminal" evidence="19">
    <location>
        <begin position="478"/>
        <end position="615"/>
    </location>
</feature>
<dbReference type="SUPFAM" id="SSF54373">
    <property type="entry name" value="FAD-linked reductases, C-terminal domain"/>
    <property type="match status" value="1"/>
</dbReference>
<dbReference type="PANTHER" id="PTHR11552">
    <property type="entry name" value="GLUCOSE-METHANOL-CHOLINE GMC OXIDOREDUCTASE"/>
    <property type="match status" value="1"/>
</dbReference>
<comment type="catalytic activity">
    <reaction evidence="14">
        <text>a pyranoside + acceptor = a pyranosid-3,4-diulose + reduced acceptor.</text>
        <dbReference type="EC" id="1.1.99.29"/>
    </reaction>
</comment>
<keyword evidence="21" id="KW-1185">Reference proteome</keyword>
<dbReference type="PIRSF" id="PIRSF000137">
    <property type="entry name" value="Alcohol_oxidase"/>
    <property type="match status" value="1"/>
</dbReference>
<feature type="binding site" evidence="16">
    <location>
        <position position="262"/>
    </location>
    <ligand>
        <name>FAD</name>
        <dbReference type="ChEBI" id="CHEBI:57692"/>
    </ligand>
</feature>
<protein>
    <recommendedName>
        <fullName evidence="5">pyranose dehydrogenase (acceptor)</fullName>
        <ecNumber evidence="5">1.1.99.29</ecNumber>
    </recommendedName>
</protein>
<evidence type="ECO:0000256" key="4">
    <source>
        <dbReference type="ARBA" id="ARBA00011245"/>
    </source>
</evidence>
<keyword evidence="6" id="KW-0964">Secreted</keyword>
<feature type="active site" description="Proton acceptor" evidence="15">
    <location>
        <position position="606"/>
    </location>
</feature>
<dbReference type="GO" id="GO:0033718">
    <property type="term" value="F:pyranose dehydrogenase (acceptor) activity"/>
    <property type="evidence" value="ECO:0007669"/>
    <property type="project" value="UniProtKB-EC"/>
</dbReference>
<evidence type="ECO:0000256" key="14">
    <source>
        <dbReference type="ARBA" id="ARBA00034059"/>
    </source>
</evidence>
<evidence type="ECO:0000256" key="3">
    <source>
        <dbReference type="ARBA" id="ARBA00010790"/>
    </source>
</evidence>
<evidence type="ECO:0000256" key="9">
    <source>
        <dbReference type="ARBA" id="ARBA00024699"/>
    </source>
</evidence>
<evidence type="ECO:0000256" key="7">
    <source>
        <dbReference type="ARBA" id="ARBA00022630"/>
    </source>
</evidence>
<comment type="catalytic activity">
    <reaction evidence="11">
        <text>pyranose + acceptor = pyranos-2,3-diulose + reduced acceptor.</text>
        <dbReference type="EC" id="1.1.99.29"/>
    </reaction>
</comment>
<dbReference type="GO" id="GO:0005576">
    <property type="term" value="C:extracellular region"/>
    <property type="evidence" value="ECO:0007669"/>
    <property type="project" value="UniProtKB-SubCell"/>
</dbReference>
<evidence type="ECO:0000256" key="13">
    <source>
        <dbReference type="ARBA" id="ARBA00034050"/>
    </source>
</evidence>
<dbReference type="AlphaFoldDB" id="A0A9P5X347"/>
<feature type="signal peptide" evidence="17">
    <location>
        <begin position="1"/>
        <end position="20"/>
    </location>
</feature>
<evidence type="ECO:0000256" key="11">
    <source>
        <dbReference type="ARBA" id="ARBA00034010"/>
    </source>
</evidence>
<dbReference type="InterPro" id="IPR012132">
    <property type="entry name" value="GMC_OxRdtase"/>
</dbReference>
<dbReference type="GO" id="GO:0050660">
    <property type="term" value="F:flavin adenine dinucleotide binding"/>
    <property type="evidence" value="ECO:0007669"/>
    <property type="project" value="InterPro"/>
</dbReference>
<dbReference type="SUPFAM" id="SSF51905">
    <property type="entry name" value="FAD/NAD(P)-binding domain"/>
    <property type="match status" value="1"/>
</dbReference>
<evidence type="ECO:0000256" key="16">
    <source>
        <dbReference type="PIRSR" id="PIRSR000137-2"/>
    </source>
</evidence>
<sequence>MFPTHGGVYFFLLLIQVASCARQFQHPEDLPGVEYDFITIGGGNAGAVVASRLGENNNFNILVIEAGPSNLDVFESEVPGLSHNIGFGTRVDWNYSTTPQIHVNDKVSSYGRAMMLGGCSSHNEMAYTRGSRDDYDRWASVTGDDNLSWNKILPYILKAEKWSGPNDPNLSEENHFNPSVHGSNGKIGVSAPYYPHPFNDLLFEATKDLDEEFPFLLDLNDGRPIGIGWGQATVARGFRSSSATGYLAHTGDNVHVLLNTRVTRILPTNNRTNDIHDKKGIDLRQVEFATGPEGPRFTLRAKKDLILSGGMINTPQILLNSGIGPKGELDALGIQPLIDNPSVGKNFSDQVSITITFSTNLTVTDFNVTDALAEWNQSHIGRLALPQHLSPLGWVRFPATANLFKNDSPDPTAGPNSPHIEFFFGGISSQNDSTGIGNPPPITTTTPNIQITDMFNRDMDGTVIGNISFTMIVVDLHPVSRGSITLASSSAFDAPLIDPNLLGSPSDTAILLEGIRSSHRLFLSSTFSNSIFGPITPPPSNGVLTDDTIVEFIKNNSTPFGHGVGSCSMAPHGAAWGVVDPEFRVRGARGLRIVDASVIPFVVSGHTQAATYAIAEWASDVIKRS</sequence>
<evidence type="ECO:0000256" key="5">
    <source>
        <dbReference type="ARBA" id="ARBA00013177"/>
    </source>
</evidence>
<dbReference type="InterPro" id="IPR000172">
    <property type="entry name" value="GMC_OxRdtase_N"/>
</dbReference>
<evidence type="ECO:0000256" key="12">
    <source>
        <dbReference type="ARBA" id="ARBA00034029"/>
    </source>
</evidence>
<dbReference type="EMBL" id="MU151441">
    <property type="protein sequence ID" value="KAF9443719.1"/>
    <property type="molecule type" value="Genomic_DNA"/>
</dbReference>
<evidence type="ECO:0000256" key="10">
    <source>
        <dbReference type="ARBA" id="ARBA00033986"/>
    </source>
</evidence>
<evidence type="ECO:0000259" key="18">
    <source>
        <dbReference type="Pfam" id="PF00732"/>
    </source>
</evidence>
<dbReference type="PANTHER" id="PTHR11552:SF147">
    <property type="entry name" value="CHOLINE DEHYDROGENASE, MITOCHONDRIAL"/>
    <property type="match status" value="1"/>
</dbReference>
<comment type="caution">
    <text evidence="20">The sequence shown here is derived from an EMBL/GenBank/DDBJ whole genome shotgun (WGS) entry which is preliminary data.</text>
</comment>
<comment type="catalytic activity">
    <reaction evidence="13">
        <text>a pyranoside + acceptor = a pyranosid-3-ulose + reduced acceptor.</text>
        <dbReference type="EC" id="1.1.99.29"/>
    </reaction>
</comment>
<dbReference type="Gene3D" id="3.50.50.60">
    <property type="entry name" value="FAD/NAD(P)-binding domain"/>
    <property type="match status" value="1"/>
</dbReference>
<dbReference type="OrthoDB" id="2943290at2759"/>
<accession>A0A9P5X347</accession>
<dbReference type="Pfam" id="PF00732">
    <property type="entry name" value="GMC_oxred_N"/>
    <property type="match status" value="1"/>
</dbReference>
<evidence type="ECO:0000256" key="17">
    <source>
        <dbReference type="SAM" id="SignalP"/>
    </source>
</evidence>
<feature type="domain" description="Glucose-methanol-choline oxidoreductase N-terminal" evidence="18">
    <location>
        <begin position="35"/>
        <end position="351"/>
    </location>
</feature>
<evidence type="ECO:0000313" key="20">
    <source>
        <dbReference type="EMBL" id="KAF9443719.1"/>
    </source>
</evidence>
<dbReference type="Gene3D" id="3.30.560.10">
    <property type="entry name" value="Glucose Oxidase, domain 3"/>
    <property type="match status" value="1"/>
</dbReference>
<dbReference type="InterPro" id="IPR036188">
    <property type="entry name" value="FAD/NAD-bd_sf"/>
</dbReference>
<comment type="similarity">
    <text evidence="3">Belongs to the GMC oxidoreductase family.</text>
</comment>
<evidence type="ECO:0000256" key="15">
    <source>
        <dbReference type="PIRSR" id="PIRSR000137-1"/>
    </source>
</evidence>
<evidence type="ECO:0000256" key="8">
    <source>
        <dbReference type="ARBA" id="ARBA00022827"/>
    </source>
</evidence>
<comment type="subcellular location">
    <subcellularLocation>
        <location evidence="2">Secreted</location>
    </subcellularLocation>
</comment>
<evidence type="ECO:0000256" key="2">
    <source>
        <dbReference type="ARBA" id="ARBA00004613"/>
    </source>
</evidence>
<dbReference type="Proteomes" id="UP000807342">
    <property type="component" value="Unassembled WGS sequence"/>
</dbReference>
<evidence type="ECO:0000259" key="19">
    <source>
        <dbReference type="Pfam" id="PF05199"/>
    </source>
</evidence>
<evidence type="ECO:0000256" key="1">
    <source>
        <dbReference type="ARBA" id="ARBA00001974"/>
    </source>
</evidence>
<dbReference type="InterPro" id="IPR007867">
    <property type="entry name" value="GMC_OxRtase_C"/>
</dbReference>
<evidence type="ECO:0000313" key="21">
    <source>
        <dbReference type="Proteomes" id="UP000807342"/>
    </source>
</evidence>
<feature type="chain" id="PRO_5040487686" description="pyranose dehydrogenase (acceptor)" evidence="17">
    <location>
        <begin position="21"/>
        <end position="625"/>
    </location>
</feature>
<dbReference type="EC" id="1.1.99.29" evidence="5"/>
<evidence type="ECO:0000256" key="6">
    <source>
        <dbReference type="ARBA" id="ARBA00022525"/>
    </source>
</evidence>
<keyword evidence="7" id="KW-0285">Flavoprotein</keyword>
<reference evidence="20" key="1">
    <citation type="submission" date="2020-11" db="EMBL/GenBank/DDBJ databases">
        <authorList>
            <consortium name="DOE Joint Genome Institute"/>
            <person name="Ahrendt S."/>
            <person name="Riley R."/>
            <person name="Andreopoulos W."/>
            <person name="Labutti K."/>
            <person name="Pangilinan J."/>
            <person name="Ruiz-Duenas F.J."/>
            <person name="Barrasa J.M."/>
            <person name="Sanchez-Garcia M."/>
            <person name="Camarero S."/>
            <person name="Miyauchi S."/>
            <person name="Serrano A."/>
            <person name="Linde D."/>
            <person name="Babiker R."/>
            <person name="Drula E."/>
            <person name="Ayuso-Fernandez I."/>
            <person name="Pacheco R."/>
            <person name="Padilla G."/>
            <person name="Ferreira P."/>
            <person name="Barriuso J."/>
            <person name="Kellner H."/>
            <person name="Castanera R."/>
            <person name="Alfaro M."/>
            <person name="Ramirez L."/>
            <person name="Pisabarro A.G."/>
            <person name="Kuo A."/>
            <person name="Tritt A."/>
            <person name="Lipzen A."/>
            <person name="He G."/>
            <person name="Yan M."/>
            <person name="Ng V."/>
            <person name="Cullen D."/>
            <person name="Martin F."/>
            <person name="Rosso M.-N."/>
            <person name="Henrissat B."/>
            <person name="Hibbett D."/>
            <person name="Martinez A.T."/>
            <person name="Grigoriev I.V."/>
        </authorList>
    </citation>
    <scope>NUCLEOTIDE SEQUENCE</scope>
    <source>
        <strain evidence="20">MF-IS2</strain>
    </source>
</reference>
<comment type="cofactor">
    <cofactor evidence="1 16">
        <name>FAD</name>
        <dbReference type="ChEBI" id="CHEBI:57692"/>
    </cofactor>
</comment>
<comment type="subunit">
    <text evidence="4">Monomer.</text>
</comment>
<proteinExistence type="inferred from homology"/>
<dbReference type="Pfam" id="PF05199">
    <property type="entry name" value="GMC_oxred_C"/>
    <property type="match status" value="1"/>
</dbReference>
<organism evidence="20 21">
    <name type="scientific">Macrolepiota fuliginosa MF-IS2</name>
    <dbReference type="NCBI Taxonomy" id="1400762"/>
    <lineage>
        <taxon>Eukaryota</taxon>
        <taxon>Fungi</taxon>
        <taxon>Dikarya</taxon>
        <taxon>Basidiomycota</taxon>
        <taxon>Agaricomycotina</taxon>
        <taxon>Agaricomycetes</taxon>
        <taxon>Agaricomycetidae</taxon>
        <taxon>Agaricales</taxon>
        <taxon>Agaricineae</taxon>
        <taxon>Agaricaceae</taxon>
        <taxon>Macrolepiota</taxon>
    </lineage>
</organism>
<comment type="catalytic activity">
    <reaction evidence="10">
        <text>pyranose + acceptor = pyranos-2-ulose + reduced acceptor.</text>
        <dbReference type="EC" id="1.1.99.29"/>
    </reaction>
</comment>
<name>A0A9P5X347_9AGAR</name>
<comment type="catalytic activity">
    <reaction evidence="12">
        <text>pyranose + acceptor = pyranos-3-ulose + reduced acceptor.</text>
        <dbReference type="EC" id="1.1.99.29"/>
    </reaction>
</comment>
<keyword evidence="8 16" id="KW-0274">FAD</keyword>